<gene>
    <name evidence="2" type="ORF">HNR37_001287</name>
</gene>
<keyword evidence="1" id="KW-0812">Transmembrane</keyword>
<comment type="caution">
    <text evidence="2">The sequence shown here is derived from an EMBL/GenBank/DDBJ whole genome shotgun (WGS) entry which is preliminary data.</text>
</comment>
<evidence type="ECO:0000313" key="3">
    <source>
        <dbReference type="Proteomes" id="UP000528322"/>
    </source>
</evidence>
<keyword evidence="3" id="KW-1185">Reference proteome</keyword>
<evidence type="ECO:0008006" key="4">
    <source>
        <dbReference type="Google" id="ProtNLM"/>
    </source>
</evidence>
<accession>A0A7W7Y4K2</accession>
<keyword evidence="1" id="KW-1133">Transmembrane helix</keyword>
<organism evidence="2 3">
    <name type="scientific">Desulfurispira natronophila</name>
    <dbReference type="NCBI Taxonomy" id="682562"/>
    <lineage>
        <taxon>Bacteria</taxon>
        <taxon>Pseudomonadati</taxon>
        <taxon>Chrysiogenota</taxon>
        <taxon>Chrysiogenia</taxon>
        <taxon>Chrysiogenales</taxon>
        <taxon>Chrysiogenaceae</taxon>
        <taxon>Desulfurispira</taxon>
    </lineage>
</organism>
<evidence type="ECO:0000256" key="1">
    <source>
        <dbReference type="SAM" id="Phobius"/>
    </source>
</evidence>
<keyword evidence="1" id="KW-0472">Membrane</keyword>
<protein>
    <recommendedName>
        <fullName evidence="4">Cell division protein FtsL</fullName>
    </recommendedName>
</protein>
<dbReference type="Proteomes" id="UP000528322">
    <property type="component" value="Unassembled WGS sequence"/>
</dbReference>
<feature type="transmembrane region" description="Helical" evidence="1">
    <location>
        <begin position="20"/>
        <end position="38"/>
    </location>
</feature>
<dbReference type="RefSeq" id="WP_183731626.1">
    <property type="nucleotide sequence ID" value="NZ_JACHID010000007.1"/>
</dbReference>
<proteinExistence type="predicted"/>
<evidence type="ECO:0000313" key="2">
    <source>
        <dbReference type="EMBL" id="MBB5021970.1"/>
    </source>
</evidence>
<dbReference type="AlphaFoldDB" id="A0A7W7Y4K2"/>
<name>A0A7W7Y4K2_9BACT</name>
<sequence>MAVFPFRATSRDYPGFRRLSYILSALLIITTIVLSLWIKTKIIAAGYDVAQLQREVLEEEGRLGLLEARLYELSFPGNIGALAREHEMVYPAADQLEYLQDGTIVGARDLAN</sequence>
<reference evidence="2 3" key="1">
    <citation type="submission" date="2020-08" db="EMBL/GenBank/DDBJ databases">
        <title>Genomic Encyclopedia of Type Strains, Phase IV (KMG-IV): sequencing the most valuable type-strain genomes for metagenomic binning, comparative biology and taxonomic classification.</title>
        <authorList>
            <person name="Goeker M."/>
        </authorList>
    </citation>
    <scope>NUCLEOTIDE SEQUENCE [LARGE SCALE GENOMIC DNA]</scope>
    <source>
        <strain evidence="2 3">DSM 22071</strain>
    </source>
</reference>
<dbReference type="EMBL" id="JACHID010000007">
    <property type="protein sequence ID" value="MBB5021970.1"/>
    <property type="molecule type" value="Genomic_DNA"/>
</dbReference>